<dbReference type="SUPFAM" id="SSF55347">
    <property type="entry name" value="Glyceraldehyde-3-phosphate dehydrogenase-like, C-terminal domain"/>
    <property type="match status" value="1"/>
</dbReference>
<dbReference type="InterPro" id="IPR036291">
    <property type="entry name" value="NAD(P)-bd_dom_sf"/>
</dbReference>
<organism evidence="4 5">
    <name type="scientific">Pyrinomonas methylaliphatogenes</name>
    <dbReference type="NCBI Taxonomy" id="454194"/>
    <lineage>
        <taxon>Bacteria</taxon>
        <taxon>Pseudomonadati</taxon>
        <taxon>Acidobacteriota</taxon>
        <taxon>Blastocatellia</taxon>
        <taxon>Blastocatellales</taxon>
        <taxon>Pyrinomonadaceae</taxon>
        <taxon>Pyrinomonas</taxon>
    </lineage>
</organism>
<evidence type="ECO:0000259" key="1">
    <source>
        <dbReference type="Pfam" id="PF01370"/>
    </source>
</evidence>
<dbReference type="GO" id="GO:0005737">
    <property type="term" value="C:cytoplasm"/>
    <property type="evidence" value="ECO:0007669"/>
    <property type="project" value="TreeGrafter"/>
</dbReference>
<dbReference type="Pfam" id="PF01408">
    <property type="entry name" value="GFO_IDH_MocA"/>
    <property type="match status" value="1"/>
</dbReference>
<dbReference type="OrthoDB" id="9811743at2"/>
<protein>
    <submittedName>
        <fullName evidence="4">Predicted dehydrogenase</fullName>
    </submittedName>
</protein>
<feature type="domain" description="Gfo/Idh/MocA-like oxidoreductase N-terminal" evidence="2">
    <location>
        <begin position="10"/>
        <end position="134"/>
    </location>
</feature>
<feature type="domain" description="GFO/IDH/MocA-like oxidoreductase" evidence="3">
    <location>
        <begin position="145"/>
        <end position="257"/>
    </location>
</feature>
<evidence type="ECO:0000313" key="5">
    <source>
        <dbReference type="Proteomes" id="UP000031518"/>
    </source>
</evidence>
<dbReference type="PANTHER" id="PTHR48079">
    <property type="entry name" value="PROTEIN YEEZ"/>
    <property type="match status" value="1"/>
</dbReference>
<feature type="domain" description="NAD-dependent epimerase/dehydratase" evidence="1">
    <location>
        <begin position="376"/>
        <end position="598"/>
    </location>
</feature>
<dbReference type="Pfam" id="PF22725">
    <property type="entry name" value="GFO_IDH_MocA_C3"/>
    <property type="match status" value="1"/>
</dbReference>
<dbReference type="STRING" id="454194.PYK22_01193"/>
<reference evidence="4 5" key="2">
    <citation type="submission" date="2015-01" db="EMBL/GenBank/DDBJ databases">
        <title>Complete genome sequence of Pyrinomonas methylaliphatogenes type strain K22T.</title>
        <authorList>
            <person name="Lee K.C.Y."/>
            <person name="Power J.F."/>
            <person name="Dunfield P.F."/>
            <person name="Morgan X.C."/>
            <person name="Huttenhower C."/>
            <person name="Stott M.B."/>
        </authorList>
    </citation>
    <scope>NUCLEOTIDE SEQUENCE [LARGE SCALE GENOMIC DNA]</scope>
    <source>
        <strain evidence="4 5">K22</strain>
    </source>
</reference>
<name>A0A0B6WYH4_9BACT</name>
<proteinExistence type="predicted"/>
<dbReference type="PANTHER" id="PTHR48079:SF6">
    <property type="entry name" value="NAD(P)-BINDING DOMAIN-CONTAINING PROTEIN-RELATED"/>
    <property type="match status" value="1"/>
</dbReference>
<sequence>MRREERTGLLRIVVLGGGAAFTELHLPALQALGWTSRLVVVEPSARARARLKARDGSLVCVERGYAEFFDDLAEPEEFDAALVALPNSLHAEAVEAALLAGLHVLCEKPLALEARSCERLGQLADDLGRILSVGMVRRFLPSVGALREALRAGFIGPLENVHIECGEPYDWPSDSGSFFAPENGGVLADVGVHYLDLIAELCGACEPIAYTDDWRGGVEANAKLELVSSCGVRIKLALSRTRKLRNTAIFQGERGILVLAHDAHDHCLWRSDDGRLIGKLSAGITSSRDGDGTVREAFIAQWLAFAEAIRGGAAPSVSGRQAAETMRIVEWAYGERKRKRAAFTGAGSETANALARRAWGEGNGGGAPATLRSARVVITGATGFIGGHLVARLSGQTREIIAPVRNYATCVRIARFPVELPRVDLLDLKQVTELMRGARIVFHLAYGSDERGGARLTIEGTRNVVEAAIACGVECVVVMSTVSVFGRPEADAFVDETWPYGERLDEYSASKAEMERWCLQRAASGSGATRIVVLNPSCVYGPEGKLYTQLPIQQARKGKFCWVEEGRGAANYTYVDNLIDAMMLATERAAEAHGQRFIINDGCCSWREFLTPLLGEYAMALPSLSAHEILAHRETTQRASLKAIVAHMARDQKLAEMIGTLPVIGRSLRFLFNASPIMRARLAKMRTSNVARANGALSSLPPEWLVDLFGPATARFSSGRAARVLGWRPHVTLAEGQRITAAWLREVGLL</sequence>
<dbReference type="InterPro" id="IPR000683">
    <property type="entry name" value="Gfo/Idh/MocA-like_OxRdtase_N"/>
</dbReference>
<dbReference type="Gene3D" id="3.40.50.720">
    <property type="entry name" value="NAD(P)-binding Rossmann-like Domain"/>
    <property type="match status" value="2"/>
</dbReference>
<dbReference type="GO" id="GO:0004029">
    <property type="term" value="F:aldehyde dehydrogenase (NAD+) activity"/>
    <property type="evidence" value="ECO:0007669"/>
    <property type="project" value="TreeGrafter"/>
</dbReference>
<dbReference type="InterPro" id="IPR055170">
    <property type="entry name" value="GFO_IDH_MocA-like_dom"/>
</dbReference>
<gene>
    <name evidence="4" type="ORF">PYK22_01193</name>
</gene>
<dbReference type="InterPro" id="IPR001509">
    <property type="entry name" value="Epimerase_deHydtase"/>
</dbReference>
<reference evidence="4 5" key="1">
    <citation type="submission" date="2013-12" db="EMBL/GenBank/DDBJ databases">
        <authorList>
            <person name="Stott M."/>
        </authorList>
    </citation>
    <scope>NUCLEOTIDE SEQUENCE [LARGE SCALE GENOMIC DNA]</scope>
    <source>
        <strain evidence="4 5">K22</strain>
    </source>
</reference>
<dbReference type="Pfam" id="PF01370">
    <property type="entry name" value="Epimerase"/>
    <property type="match status" value="1"/>
</dbReference>
<dbReference type="EMBL" id="CBXV010000004">
    <property type="protein sequence ID" value="CDM65195.1"/>
    <property type="molecule type" value="Genomic_DNA"/>
</dbReference>
<dbReference type="Gene3D" id="3.30.360.10">
    <property type="entry name" value="Dihydrodipicolinate Reductase, domain 2"/>
    <property type="match status" value="1"/>
</dbReference>
<dbReference type="SUPFAM" id="SSF51735">
    <property type="entry name" value="NAD(P)-binding Rossmann-fold domains"/>
    <property type="match status" value="2"/>
</dbReference>
<dbReference type="AlphaFoldDB" id="A0A0B6WYH4"/>
<dbReference type="InterPro" id="IPR051783">
    <property type="entry name" value="NAD(P)-dependent_oxidoreduct"/>
</dbReference>
<accession>A0A0B6WYH4</accession>
<dbReference type="RefSeq" id="WP_041975227.1">
    <property type="nucleotide sequence ID" value="NZ_CBXV010000004.1"/>
</dbReference>
<dbReference type="GO" id="GO:0000166">
    <property type="term" value="F:nucleotide binding"/>
    <property type="evidence" value="ECO:0007669"/>
    <property type="project" value="InterPro"/>
</dbReference>
<dbReference type="Proteomes" id="UP000031518">
    <property type="component" value="Unassembled WGS sequence"/>
</dbReference>
<keyword evidence="5" id="KW-1185">Reference proteome</keyword>
<evidence type="ECO:0000313" key="4">
    <source>
        <dbReference type="EMBL" id="CDM65195.1"/>
    </source>
</evidence>
<evidence type="ECO:0000259" key="2">
    <source>
        <dbReference type="Pfam" id="PF01408"/>
    </source>
</evidence>
<evidence type="ECO:0000259" key="3">
    <source>
        <dbReference type="Pfam" id="PF22725"/>
    </source>
</evidence>